<gene>
    <name evidence="3" type="ORF">TSTA_079150</name>
</gene>
<sequence length="307" mass="34347">MPSGRLPLRPNGLTPPTQMPTMIYGTAWKKDRTADLVYTALKAGFRAVDTAAQPKHYREDLVGDGIRKAIADGIVKREDLYIQTKYTPVQGQNPHDMPYERRLSITEQVKASVQSSLLNFRYFNAAGSNAYIDTLVFHTPLSTIEQTIEAWIAAETFVPEVIHNIGISNCPLPVLKALYTSPEIKIKPAVVQNRFYPDEDYDVDLRVFARENEIIYQSFWTLTANPQLVKSESVQQLAQKAGISVAVALYALVISLGKVSVLDGTTNEIHMAEDLKLSSKIEHFSEAHQQEWQDLVSGFKRLIGDPA</sequence>
<dbReference type="InterPro" id="IPR023210">
    <property type="entry name" value="NADP_OxRdtase_dom"/>
</dbReference>
<dbReference type="VEuPathDB" id="FungiDB:TSTA_079150"/>
<evidence type="ECO:0000313" key="4">
    <source>
        <dbReference type="Proteomes" id="UP000001745"/>
    </source>
</evidence>
<dbReference type="Proteomes" id="UP000001745">
    <property type="component" value="Unassembled WGS sequence"/>
</dbReference>
<name>B8LXQ8_TALSN</name>
<dbReference type="AlphaFoldDB" id="B8LXQ8"/>
<dbReference type="PhylomeDB" id="B8LXQ8"/>
<dbReference type="PANTHER" id="PTHR11732">
    <property type="entry name" value="ALDO/KETO REDUCTASE"/>
    <property type="match status" value="1"/>
</dbReference>
<dbReference type="FunFam" id="3.20.20.100:FF:000045">
    <property type="entry name" value="Aldo-keto reductase (AKR), putative"/>
    <property type="match status" value="1"/>
</dbReference>
<dbReference type="STRING" id="441959.B8LXQ8"/>
<dbReference type="OrthoDB" id="5357513at2759"/>
<dbReference type="RefSeq" id="XP_002341946.1">
    <property type="nucleotide sequence ID" value="XM_002341905.1"/>
</dbReference>
<feature type="domain" description="NADP-dependent oxidoreductase" evidence="2">
    <location>
        <begin position="27"/>
        <end position="214"/>
    </location>
</feature>
<organism evidence="3 4">
    <name type="scientific">Talaromyces stipitatus (strain ATCC 10500 / CBS 375.48 / QM 6759 / NRRL 1006)</name>
    <name type="common">Penicillium stipitatum</name>
    <dbReference type="NCBI Taxonomy" id="441959"/>
    <lineage>
        <taxon>Eukaryota</taxon>
        <taxon>Fungi</taxon>
        <taxon>Dikarya</taxon>
        <taxon>Ascomycota</taxon>
        <taxon>Pezizomycotina</taxon>
        <taxon>Eurotiomycetes</taxon>
        <taxon>Eurotiomycetidae</taxon>
        <taxon>Eurotiales</taxon>
        <taxon>Trichocomaceae</taxon>
        <taxon>Talaromyces</taxon>
        <taxon>Talaromyces sect. Talaromyces</taxon>
    </lineage>
</organism>
<evidence type="ECO:0000259" key="2">
    <source>
        <dbReference type="Pfam" id="PF00248"/>
    </source>
</evidence>
<reference evidence="4" key="1">
    <citation type="journal article" date="2015" name="Genome Announc.">
        <title>Genome sequence of the AIDS-associated pathogen Penicillium marneffei (ATCC18224) and its near taxonomic relative Talaromyces stipitatus (ATCC10500).</title>
        <authorList>
            <person name="Nierman W.C."/>
            <person name="Fedorova-Abrams N.D."/>
            <person name="Andrianopoulos A."/>
        </authorList>
    </citation>
    <scope>NUCLEOTIDE SEQUENCE [LARGE SCALE GENOMIC DNA]</scope>
    <source>
        <strain evidence="4">ATCC 10500 / CBS 375.48 / QM 6759 / NRRL 1006</strain>
    </source>
</reference>
<dbReference type="EMBL" id="EQ962652">
    <property type="protein sequence ID" value="EED24559.1"/>
    <property type="molecule type" value="Genomic_DNA"/>
</dbReference>
<dbReference type="eggNOG" id="KOG1577">
    <property type="taxonomic scope" value="Eukaryota"/>
</dbReference>
<proteinExistence type="predicted"/>
<dbReference type="Gene3D" id="3.20.20.100">
    <property type="entry name" value="NADP-dependent oxidoreductase domain"/>
    <property type="match status" value="1"/>
</dbReference>
<dbReference type="GeneID" id="8105965"/>
<dbReference type="HOGENOM" id="CLU_023205_10_1_1"/>
<dbReference type="SUPFAM" id="SSF51430">
    <property type="entry name" value="NAD(P)-linked oxidoreductase"/>
    <property type="match status" value="1"/>
</dbReference>
<evidence type="ECO:0000313" key="3">
    <source>
        <dbReference type="EMBL" id="EED24559.1"/>
    </source>
</evidence>
<keyword evidence="1" id="KW-0560">Oxidoreductase</keyword>
<dbReference type="OMA" id="FQSFWTL"/>
<evidence type="ECO:0000256" key="1">
    <source>
        <dbReference type="ARBA" id="ARBA00023002"/>
    </source>
</evidence>
<dbReference type="Pfam" id="PF00248">
    <property type="entry name" value="Aldo_ket_red"/>
    <property type="match status" value="1"/>
</dbReference>
<keyword evidence="4" id="KW-1185">Reference proteome</keyword>
<dbReference type="InParanoid" id="B8LXQ8"/>
<protein>
    <submittedName>
        <fullName evidence="3">Aldo-keto reductase (AKR), putative</fullName>
    </submittedName>
</protein>
<dbReference type="InterPro" id="IPR036812">
    <property type="entry name" value="NAD(P)_OxRdtase_dom_sf"/>
</dbReference>
<dbReference type="InterPro" id="IPR020471">
    <property type="entry name" value="AKR"/>
</dbReference>
<accession>B8LXQ8</accession>
<dbReference type="GO" id="GO:0016491">
    <property type="term" value="F:oxidoreductase activity"/>
    <property type="evidence" value="ECO:0007669"/>
    <property type="project" value="UniProtKB-KW"/>
</dbReference>